<proteinExistence type="predicted"/>
<reference evidence="1 2" key="1">
    <citation type="submission" date="2016-03" db="EMBL/GenBank/DDBJ databases">
        <title>Niastella vici sp. nov., isolated from farmland soil.</title>
        <authorList>
            <person name="Chen L."/>
            <person name="Wang D."/>
            <person name="Yang S."/>
            <person name="Wang G."/>
        </authorList>
    </citation>
    <scope>NUCLEOTIDE SEQUENCE [LARGE SCALE GENOMIC DNA]</scope>
    <source>
        <strain evidence="1 2">DJ57</strain>
    </source>
</reference>
<dbReference type="SUPFAM" id="SSF52980">
    <property type="entry name" value="Restriction endonuclease-like"/>
    <property type="match status" value="1"/>
</dbReference>
<dbReference type="STRING" id="1703345.A3860_38845"/>
<keyword evidence="2" id="KW-1185">Reference proteome</keyword>
<sequence>MTTVQRILMTEGPMLSGELAKRLAVKESLKVNTASQRINRASEFNQIKGFFKSNQSLCYLPEHAKDDWILSVLSDFMYENGRKYWYTLNALKLHEGIVSRKYLECYTNYPILPLSGHIPFETVIKSFIDQRILVYNESDLLFSPQFSNLIVNPALHRTIELIKGNILENFHSLARNTGLISYETGELFGEFGKFRWAFKGLSPVRGLKSDGKFGYLLGDVLIGKPFYEKDILFFIDKLRHIQSFRNASRIFPILLIDNLDKEALYKLKSEGIVIGFIKELFGDKYAESLKELIGILNNAAASLKKDPDKYLDLIRELRKYNEGLLNNIRGTLFEFVVGHIHQQKCQSLNMGREIIMNNSRHEMDIEAIYSSKVVIAECKAQKSLVNLEAAETWLTEKIPAFRNWILKQDTLKTKRVEFEYWSTSGFMPDAETLLNDAAQTTERYKISIFGPEKIRDRAKQIGHKKLKESLDNFFLKPQV</sequence>
<dbReference type="OrthoDB" id="735874at2"/>
<dbReference type="AlphaFoldDB" id="A0A1V9FLC5"/>
<dbReference type="RefSeq" id="WP_081154984.1">
    <property type="nucleotide sequence ID" value="NZ_LVYD01000087.1"/>
</dbReference>
<gene>
    <name evidence="1" type="ORF">A3860_38845</name>
</gene>
<evidence type="ECO:0000313" key="1">
    <source>
        <dbReference type="EMBL" id="OQP59130.1"/>
    </source>
</evidence>
<evidence type="ECO:0008006" key="3">
    <source>
        <dbReference type="Google" id="ProtNLM"/>
    </source>
</evidence>
<dbReference type="EMBL" id="LVYD01000087">
    <property type="protein sequence ID" value="OQP59130.1"/>
    <property type="molecule type" value="Genomic_DNA"/>
</dbReference>
<evidence type="ECO:0000313" key="2">
    <source>
        <dbReference type="Proteomes" id="UP000192796"/>
    </source>
</evidence>
<dbReference type="Proteomes" id="UP000192796">
    <property type="component" value="Unassembled WGS sequence"/>
</dbReference>
<name>A0A1V9FLC5_9BACT</name>
<accession>A0A1V9FLC5</accession>
<protein>
    <recommendedName>
        <fullName evidence="3">NERD domain-containing protein</fullName>
    </recommendedName>
</protein>
<comment type="caution">
    <text evidence="1">The sequence shown here is derived from an EMBL/GenBank/DDBJ whole genome shotgun (WGS) entry which is preliminary data.</text>
</comment>
<organism evidence="1 2">
    <name type="scientific">Niastella vici</name>
    <dbReference type="NCBI Taxonomy" id="1703345"/>
    <lineage>
        <taxon>Bacteria</taxon>
        <taxon>Pseudomonadati</taxon>
        <taxon>Bacteroidota</taxon>
        <taxon>Chitinophagia</taxon>
        <taxon>Chitinophagales</taxon>
        <taxon>Chitinophagaceae</taxon>
        <taxon>Niastella</taxon>
    </lineage>
</organism>
<dbReference type="InterPro" id="IPR011335">
    <property type="entry name" value="Restrct_endonuc-II-like"/>
</dbReference>